<feature type="domain" description="Glycosyl transferase family 1" evidence="2">
    <location>
        <begin position="191"/>
        <end position="342"/>
    </location>
</feature>
<comment type="caution">
    <text evidence="4">The sequence shown here is derived from an EMBL/GenBank/DDBJ whole genome shotgun (WGS) entry which is preliminary data.</text>
</comment>
<evidence type="ECO:0008006" key="6">
    <source>
        <dbReference type="Google" id="ProtNLM"/>
    </source>
</evidence>
<dbReference type="PANTHER" id="PTHR46401">
    <property type="entry name" value="GLYCOSYLTRANSFERASE WBBK-RELATED"/>
    <property type="match status" value="1"/>
</dbReference>
<dbReference type="InterPro" id="IPR001296">
    <property type="entry name" value="Glyco_trans_1"/>
</dbReference>
<dbReference type="GO" id="GO:0016757">
    <property type="term" value="F:glycosyltransferase activity"/>
    <property type="evidence" value="ECO:0007669"/>
    <property type="project" value="InterPro"/>
</dbReference>
<dbReference type="STRING" id="1817825.A2720_01380"/>
<accession>A0A1F5NU25</accession>
<evidence type="ECO:0000256" key="1">
    <source>
        <dbReference type="ARBA" id="ARBA00022679"/>
    </source>
</evidence>
<dbReference type="Pfam" id="PF00534">
    <property type="entry name" value="Glycos_transf_1"/>
    <property type="match status" value="1"/>
</dbReference>
<proteinExistence type="predicted"/>
<sequence>MKIGLDLRMLGGGSGIDRYISELSHEILRQDRRNQYVLFFKEADKSADYGQYGHQIVITGIPHYSYAEQFHLPQILRAEKLDLVHFPHFNVPILYRKSFVVTIHDLTHTLIPGKKKSRWFKRLAYNLVMFNALRSSKKIITVSQSTKNQVAKFFRIPETKIEVVYEAANPSYKMLDKQAAFEYVSKKFGISKPYILYVGVWRRYKNLPNLALAFDKLKERGLDFQLVLAGEPDLYYPEIKDHVSRITYHESLIMPGRVSDEDLLYLYNAADLFVLPSISEGFGLTVLEAAACGTPIACSDISTLREVMEQGAEYFDPNNADNMADVIRDILSDGKKREELANLALSRIRHFSWKKAAEDTIKIYENVI</sequence>
<dbReference type="CDD" id="cd03809">
    <property type="entry name" value="GT4_MtfB-like"/>
    <property type="match status" value="1"/>
</dbReference>
<dbReference type="GO" id="GO:0009103">
    <property type="term" value="P:lipopolysaccharide biosynthetic process"/>
    <property type="evidence" value="ECO:0007669"/>
    <property type="project" value="TreeGrafter"/>
</dbReference>
<name>A0A1F5NU25_9BACT</name>
<keyword evidence="1" id="KW-0808">Transferase</keyword>
<dbReference type="Proteomes" id="UP000178892">
    <property type="component" value="Unassembled WGS sequence"/>
</dbReference>
<organism evidence="4 5">
    <name type="scientific">Candidatus Doudnabacteria bacterium RIFCSPHIGHO2_01_FULL_46_24</name>
    <dbReference type="NCBI Taxonomy" id="1817825"/>
    <lineage>
        <taxon>Bacteria</taxon>
        <taxon>Candidatus Doudnaibacteriota</taxon>
    </lineage>
</organism>
<evidence type="ECO:0000259" key="3">
    <source>
        <dbReference type="Pfam" id="PF13439"/>
    </source>
</evidence>
<dbReference type="SUPFAM" id="SSF53756">
    <property type="entry name" value="UDP-Glycosyltransferase/glycogen phosphorylase"/>
    <property type="match status" value="1"/>
</dbReference>
<evidence type="ECO:0000259" key="2">
    <source>
        <dbReference type="Pfam" id="PF00534"/>
    </source>
</evidence>
<gene>
    <name evidence="4" type="ORF">A2720_01380</name>
</gene>
<dbReference type="Pfam" id="PF13439">
    <property type="entry name" value="Glyco_transf_4"/>
    <property type="match status" value="1"/>
</dbReference>
<dbReference type="EMBL" id="MFEL01000010">
    <property type="protein sequence ID" value="OGE81175.1"/>
    <property type="molecule type" value="Genomic_DNA"/>
</dbReference>
<dbReference type="Gene3D" id="3.40.50.2000">
    <property type="entry name" value="Glycogen Phosphorylase B"/>
    <property type="match status" value="2"/>
</dbReference>
<dbReference type="PANTHER" id="PTHR46401:SF2">
    <property type="entry name" value="GLYCOSYLTRANSFERASE WBBK-RELATED"/>
    <property type="match status" value="1"/>
</dbReference>
<dbReference type="AlphaFoldDB" id="A0A1F5NU25"/>
<dbReference type="InterPro" id="IPR028098">
    <property type="entry name" value="Glyco_trans_4-like_N"/>
</dbReference>
<reference evidence="4 5" key="1">
    <citation type="journal article" date="2016" name="Nat. Commun.">
        <title>Thousands of microbial genomes shed light on interconnected biogeochemical processes in an aquifer system.</title>
        <authorList>
            <person name="Anantharaman K."/>
            <person name="Brown C.T."/>
            <person name="Hug L.A."/>
            <person name="Sharon I."/>
            <person name="Castelle C.J."/>
            <person name="Probst A.J."/>
            <person name="Thomas B.C."/>
            <person name="Singh A."/>
            <person name="Wilkins M.J."/>
            <person name="Karaoz U."/>
            <person name="Brodie E.L."/>
            <person name="Williams K.H."/>
            <person name="Hubbard S.S."/>
            <person name="Banfield J.F."/>
        </authorList>
    </citation>
    <scope>NUCLEOTIDE SEQUENCE [LARGE SCALE GENOMIC DNA]</scope>
</reference>
<protein>
    <recommendedName>
        <fullName evidence="6">Glycosyl transferase family 1 domain-containing protein</fullName>
    </recommendedName>
</protein>
<evidence type="ECO:0000313" key="4">
    <source>
        <dbReference type="EMBL" id="OGE81175.1"/>
    </source>
</evidence>
<feature type="domain" description="Glycosyltransferase subfamily 4-like N-terminal" evidence="3">
    <location>
        <begin position="14"/>
        <end position="169"/>
    </location>
</feature>
<evidence type="ECO:0000313" key="5">
    <source>
        <dbReference type="Proteomes" id="UP000178892"/>
    </source>
</evidence>